<proteinExistence type="predicted"/>
<organism evidence="1 2">
    <name type="scientific">Thomasclavelia spiroformis</name>
    <dbReference type="NCBI Taxonomy" id="29348"/>
    <lineage>
        <taxon>Bacteria</taxon>
        <taxon>Bacillati</taxon>
        <taxon>Bacillota</taxon>
        <taxon>Erysipelotrichia</taxon>
        <taxon>Erysipelotrichales</taxon>
        <taxon>Coprobacillaceae</taxon>
        <taxon>Thomasclavelia</taxon>
    </lineage>
</organism>
<name>A0A921GAK7_9FIRM</name>
<gene>
    <name evidence="1" type="ORF">K8V91_03180</name>
</gene>
<evidence type="ECO:0000313" key="1">
    <source>
        <dbReference type="EMBL" id="HJF39902.1"/>
    </source>
</evidence>
<reference evidence="1" key="1">
    <citation type="journal article" date="2021" name="PeerJ">
        <title>Extensive microbial diversity within the chicken gut microbiome revealed by metagenomics and culture.</title>
        <authorList>
            <person name="Gilroy R."/>
            <person name="Ravi A."/>
            <person name="Getino M."/>
            <person name="Pursley I."/>
            <person name="Horton D.L."/>
            <person name="Alikhan N.F."/>
            <person name="Baker D."/>
            <person name="Gharbi K."/>
            <person name="Hall N."/>
            <person name="Watson M."/>
            <person name="Adriaenssens E.M."/>
            <person name="Foster-Nyarko E."/>
            <person name="Jarju S."/>
            <person name="Secka A."/>
            <person name="Antonio M."/>
            <person name="Oren A."/>
            <person name="Chaudhuri R.R."/>
            <person name="La Ragione R."/>
            <person name="Hildebrand F."/>
            <person name="Pallen M.J."/>
        </authorList>
    </citation>
    <scope>NUCLEOTIDE SEQUENCE</scope>
    <source>
        <strain evidence="1">CHK193-16274</strain>
    </source>
</reference>
<comment type="caution">
    <text evidence="1">The sequence shown here is derived from an EMBL/GenBank/DDBJ whole genome shotgun (WGS) entry which is preliminary data.</text>
</comment>
<dbReference type="Proteomes" id="UP000749320">
    <property type="component" value="Unassembled WGS sequence"/>
</dbReference>
<evidence type="ECO:0000313" key="2">
    <source>
        <dbReference type="Proteomes" id="UP000749320"/>
    </source>
</evidence>
<sequence length="52" mass="5965">MISVSTRKDKKIKISTQLDRATTIQILEECINHLKGEEATNTTQKKEGKKYD</sequence>
<dbReference type="EMBL" id="DYWV01000110">
    <property type="protein sequence ID" value="HJF39902.1"/>
    <property type="molecule type" value="Genomic_DNA"/>
</dbReference>
<protein>
    <submittedName>
        <fullName evidence="1">Uncharacterized protein</fullName>
    </submittedName>
</protein>
<reference evidence="1" key="2">
    <citation type="submission" date="2021-09" db="EMBL/GenBank/DDBJ databases">
        <authorList>
            <person name="Gilroy R."/>
        </authorList>
    </citation>
    <scope>NUCLEOTIDE SEQUENCE</scope>
    <source>
        <strain evidence="1">CHK193-16274</strain>
    </source>
</reference>
<dbReference type="AlphaFoldDB" id="A0A921GAK7"/>
<accession>A0A921GAK7</accession>